<feature type="region of interest" description="Disordered" evidence="1">
    <location>
        <begin position="244"/>
        <end position="289"/>
    </location>
</feature>
<protein>
    <submittedName>
        <fullName evidence="4">RNA cytidine acetyltransferase</fullName>
    </submittedName>
</protein>
<feature type="transmembrane region" description="Helical" evidence="2">
    <location>
        <begin position="344"/>
        <end position="363"/>
    </location>
</feature>
<dbReference type="GO" id="GO:0006915">
    <property type="term" value="P:apoptotic process"/>
    <property type="evidence" value="ECO:0007669"/>
    <property type="project" value="InterPro"/>
</dbReference>
<feature type="compositionally biased region" description="Polar residues" evidence="1">
    <location>
        <begin position="1"/>
        <end position="26"/>
    </location>
</feature>
<dbReference type="Gene3D" id="1.10.10.580">
    <property type="entry name" value="Structural maintenance of chromosome 1. Chain E"/>
    <property type="match status" value="1"/>
</dbReference>
<evidence type="ECO:0000256" key="1">
    <source>
        <dbReference type="SAM" id="MobiDB-lite"/>
    </source>
</evidence>
<keyword evidence="5" id="KW-1185">Reference proteome</keyword>
<dbReference type="PANTHER" id="PTHR37402">
    <property type="entry name" value="GRAM DOMAIN-CONTAINING PROTEIN 4"/>
    <property type="match status" value="1"/>
</dbReference>
<accession>A0AAW0EHM9</accession>
<feature type="region of interest" description="Disordered" evidence="1">
    <location>
        <begin position="402"/>
        <end position="433"/>
    </location>
</feature>
<sequence>MASSSTQPLAENNASASEPDSVTQDMNIEKPLSEQQLRELYDGEEIDRFLSLFSAYVTEVQLQNNAPNISQPPQDTQDTAPPDNLPALVPGPYLSEQIALRFLHPILPQSSPSTPLFTLGRLRLTTQRLYLALSPYGPFFRTLVKLAKWESRRSSSFYCLVFWTLWWRNLLLPALFLRILGALARRRVFPYPTLAELRRHRKEIDRAIEFGEELSTRFSASSNFGVKELWRIFRVFNKPKKTKVKKLARNKTSAQSAREPSADEQHSEHEVSTVLDSEDTAQEKQENDGKRAVLQAFSEIADLHERIKNIFIWRRPASSRIYGFVIVLLFVLTLFLPAQSLAKLAAFIGGFFFWHVTPVIAALPPGDHLPPAFSDVPTDAEYAMELISQRVAAGLPIQPVRVPKNARRDTQGSDDAATQSGDVQPQNTNRDKEIDWKKWGERAAAGASWVGDSKRRFTSKQACSDLLQAFPAQHTSAPGIITLTNTKLYFYPLMSPTPKVEIPLLKLRAVKKKSTLFTALTVAWTDEQGNPKEERFLWVGESELMSPVKQEIFMTDVSNCVASLKKVVTEMQFTAAMGEQLQMAQPAARPSAVTLTKDPGAAYLLDFDALVADWDEYLNIGDATKPEDLESEDEFDPKSKSQKSKRKNKASQPAEEPRADQYTLQEHHDHLLSNSLDLSFNGNNIDPSSSQNGGGFVLDEDIFLAGPDGLDIGGLGDDLAKELGEGWGVFPDNNANDMQLDNPFNNDADMPPDFELGTDAAFGSSGPIEELPGNELDPSITPRKRKANHLYLAGPDQDKENIPPSTLRRANNDNAPRAFSPATSFSRLLLSQDEEPQVPLADVTTNNQNQKNAGAKKPKKTRLLLDARTELTDEELKTARAQYLKGQAVLRRDLNQKRAEKEGGKFVEDLLWGVPRGVQAGPLIEFWQENFKVQVEARTGNVVLHPADEPPKKRRKIRDPSHVEDLLPQNNDELPQDFDNGIRGDPFMNDFDMQDVEPGIGVGDDYNDDRANQRRSSEEPGQARNVSRPPSILGGNFDVPAQLPASGSQRSSLFPWDNAGGGSSSAGGFGPMGSDRVSVDKADMRLRGSSLSHRHSSLVPSRSGSILDGLEMSPGFAKDIQLVGEDYKFDVDNQPNRSAVDSQRSDMNLITLERNSFNFLEYIRMQLQGLPNSVSELSFDAVVPTATSTRHVAAAAFYHCLVLATKDLLHMNQSEAYGVLEISIA</sequence>
<evidence type="ECO:0000313" key="5">
    <source>
        <dbReference type="Proteomes" id="UP001362999"/>
    </source>
</evidence>
<organism evidence="4 5">
    <name type="scientific">Favolaschia claudopus</name>
    <dbReference type="NCBI Taxonomy" id="2862362"/>
    <lineage>
        <taxon>Eukaryota</taxon>
        <taxon>Fungi</taxon>
        <taxon>Dikarya</taxon>
        <taxon>Basidiomycota</taxon>
        <taxon>Agaricomycotina</taxon>
        <taxon>Agaricomycetes</taxon>
        <taxon>Agaricomycetidae</taxon>
        <taxon>Agaricales</taxon>
        <taxon>Marasmiineae</taxon>
        <taxon>Mycenaceae</taxon>
        <taxon>Favolaschia</taxon>
    </lineage>
</organism>
<feature type="transmembrane region" description="Helical" evidence="2">
    <location>
        <begin position="321"/>
        <end position="338"/>
    </location>
</feature>
<evidence type="ECO:0000259" key="3">
    <source>
        <dbReference type="Pfam" id="PF04824"/>
    </source>
</evidence>
<gene>
    <name evidence="4" type="ORF">R3P38DRAFT_2594290</name>
</gene>
<dbReference type="InterPro" id="IPR036390">
    <property type="entry name" value="WH_DNA-bd_sf"/>
</dbReference>
<feature type="compositionally biased region" description="Polar residues" evidence="1">
    <location>
        <begin position="416"/>
        <end position="428"/>
    </location>
</feature>
<feature type="compositionally biased region" description="Basic and acidic residues" evidence="1">
    <location>
        <begin position="1008"/>
        <end position="1018"/>
    </location>
</feature>
<evidence type="ECO:0000313" key="4">
    <source>
        <dbReference type="EMBL" id="KAK7064240.1"/>
    </source>
</evidence>
<feature type="compositionally biased region" description="Gly residues" evidence="1">
    <location>
        <begin position="1059"/>
        <end position="1071"/>
    </location>
</feature>
<name>A0AAW0EHM9_9AGAR</name>
<feature type="compositionally biased region" description="Basic residues" evidence="1">
    <location>
        <begin position="640"/>
        <end position="649"/>
    </location>
</feature>
<feature type="region of interest" description="Disordered" evidence="1">
    <location>
        <begin position="1"/>
        <end position="35"/>
    </location>
</feature>
<reference evidence="4 5" key="1">
    <citation type="journal article" date="2024" name="J Genomics">
        <title>Draft genome sequencing and assembly of Favolaschia claudopus CIRM-BRFM 2984 isolated from oak limbs.</title>
        <authorList>
            <person name="Navarro D."/>
            <person name="Drula E."/>
            <person name="Chaduli D."/>
            <person name="Cazenave R."/>
            <person name="Ahrendt S."/>
            <person name="Wang J."/>
            <person name="Lipzen A."/>
            <person name="Daum C."/>
            <person name="Barry K."/>
            <person name="Grigoriev I.V."/>
            <person name="Favel A."/>
            <person name="Rosso M.N."/>
            <person name="Martin F."/>
        </authorList>
    </citation>
    <scope>NUCLEOTIDE SEQUENCE [LARGE SCALE GENOMIC DNA]</scope>
    <source>
        <strain evidence="4 5">CIRM-BRFM 2984</strain>
    </source>
</reference>
<dbReference type="PANTHER" id="PTHR37402:SF1">
    <property type="entry name" value="GRAM DOMAIN-CONTAINING PROTEIN 4"/>
    <property type="match status" value="1"/>
</dbReference>
<keyword evidence="2" id="KW-0472">Membrane</keyword>
<feature type="region of interest" description="Disordered" evidence="1">
    <location>
        <begin position="625"/>
        <end position="660"/>
    </location>
</feature>
<proteinExistence type="predicted"/>
<dbReference type="SUPFAM" id="SSF46785">
    <property type="entry name" value="Winged helix' DNA-binding domain"/>
    <property type="match status" value="1"/>
</dbReference>
<dbReference type="Pfam" id="PF04824">
    <property type="entry name" value="Rad21_Rec8"/>
    <property type="match status" value="1"/>
</dbReference>
<evidence type="ECO:0000256" key="2">
    <source>
        <dbReference type="SAM" id="Phobius"/>
    </source>
</evidence>
<feature type="region of interest" description="Disordered" evidence="1">
    <location>
        <begin position="944"/>
        <end position="1076"/>
    </location>
</feature>
<keyword evidence="2" id="KW-1133">Transmembrane helix</keyword>
<keyword evidence="2" id="KW-0812">Transmembrane</keyword>
<dbReference type="AlphaFoldDB" id="A0AAW0EHM9"/>
<feature type="domain" description="Rad21/Rec8-like protein C-terminal eukaryotic" evidence="3">
    <location>
        <begin position="1184"/>
        <end position="1223"/>
    </location>
</feature>
<dbReference type="EMBL" id="JAWWNJ010000001">
    <property type="protein sequence ID" value="KAK7064240.1"/>
    <property type="molecule type" value="Genomic_DNA"/>
</dbReference>
<dbReference type="InterPro" id="IPR006909">
    <property type="entry name" value="Rad21/Rec8_C_eu"/>
</dbReference>
<dbReference type="InterPro" id="IPR023093">
    <property type="entry name" value="ScpA-like_C"/>
</dbReference>
<feature type="compositionally biased region" description="Basic and acidic residues" evidence="1">
    <location>
        <begin position="260"/>
        <end position="271"/>
    </location>
</feature>
<dbReference type="InterPro" id="IPR037847">
    <property type="entry name" value="GRAMDC4"/>
</dbReference>
<comment type="caution">
    <text evidence="4">The sequence shown here is derived from an EMBL/GenBank/DDBJ whole genome shotgun (WGS) entry which is preliminary data.</text>
</comment>
<dbReference type="Proteomes" id="UP001362999">
    <property type="component" value="Unassembled WGS sequence"/>
</dbReference>